<evidence type="ECO:0000256" key="1">
    <source>
        <dbReference type="ARBA" id="ARBA00004613"/>
    </source>
</evidence>
<name>A0A8T0DZ38_9TREM</name>
<keyword evidence="10" id="KW-1185">Reference proteome</keyword>
<keyword evidence="2" id="KW-0964">Secreted</keyword>
<keyword evidence="5" id="KW-0325">Glycoprotein</keyword>
<dbReference type="Pfam" id="PF13927">
    <property type="entry name" value="Ig_3"/>
    <property type="match status" value="1"/>
</dbReference>
<dbReference type="PANTHER" id="PTHR45080:SF8">
    <property type="entry name" value="IG-LIKE DOMAIN-CONTAINING PROTEIN"/>
    <property type="match status" value="1"/>
</dbReference>
<protein>
    <recommendedName>
        <fullName evidence="8">Ig-like domain-containing protein</fullName>
    </recommendedName>
</protein>
<dbReference type="EMBL" id="JTDF01000048">
    <property type="protein sequence ID" value="KAF8572398.1"/>
    <property type="molecule type" value="Genomic_DNA"/>
</dbReference>
<keyword evidence="3" id="KW-0732">Signal</keyword>
<evidence type="ECO:0000256" key="7">
    <source>
        <dbReference type="SAM" id="MobiDB-lite"/>
    </source>
</evidence>
<comment type="caution">
    <text evidence="9">The sequence shown here is derived from an EMBL/GenBank/DDBJ whole genome shotgun (WGS) entry which is preliminary data.</text>
</comment>
<evidence type="ECO:0000256" key="2">
    <source>
        <dbReference type="ARBA" id="ARBA00022525"/>
    </source>
</evidence>
<dbReference type="InterPro" id="IPR007110">
    <property type="entry name" value="Ig-like_dom"/>
</dbReference>
<evidence type="ECO:0000259" key="8">
    <source>
        <dbReference type="PROSITE" id="PS50835"/>
    </source>
</evidence>
<evidence type="ECO:0000313" key="10">
    <source>
        <dbReference type="Proteomes" id="UP000699462"/>
    </source>
</evidence>
<dbReference type="GO" id="GO:0005886">
    <property type="term" value="C:plasma membrane"/>
    <property type="evidence" value="ECO:0007669"/>
    <property type="project" value="TreeGrafter"/>
</dbReference>
<keyword evidence="4" id="KW-1015">Disulfide bond</keyword>
<evidence type="ECO:0000256" key="3">
    <source>
        <dbReference type="ARBA" id="ARBA00022729"/>
    </source>
</evidence>
<keyword evidence="6" id="KW-0393">Immunoglobulin domain</keyword>
<evidence type="ECO:0000256" key="6">
    <source>
        <dbReference type="ARBA" id="ARBA00023319"/>
    </source>
</evidence>
<accession>A0A8T0DZ38</accession>
<dbReference type="PROSITE" id="PS00290">
    <property type="entry name" value="IG_MHC"/>
    <property type="match status" value="1"/>
</dbReference>
<dbReference type="SMART" id="SM00409">
    <property type="entry name" value="IG"/>
    <property type="match status" value="4"/>
</dbReference>
<feature type="domain" description="Ig-like" evidence="8">
    <location>
        <begin position="350"/>
        <end position="435"/>
    </location>
</feature>
<dbReference type="SUPFAM" id="SSF48726">
    <property type="entry name" value="Immunoglobulin"/>
    <property type="match status" value="5"/>
</dbReference>
<dbReference type="InterPro" id="IPR003006">
    <property type="entry name" value="Ig/MHC_CS"/>
</dbReference>
<dbReference type="Gene3D" id="2.60.40.10">
    <property type="entry name" value="Immunoglobulins"/>
    <property type="match status" value="5"/>
</dbReference>
<dbReference type="InterPro" id="IPR036179">
    <property type="entry name" value="Ig-like_dom_sf"/>
</dbReference>
<dbReference type="InterPro" id="IPR003599">
    <property type="entry name" value="Ig_sub"/>
</dbReference>
<dbReference type="InterPro" id="IPR050958">
    <property type="entry name" value="Cell_Adh-Cytoskel_Orgn"/>
</dbReference>
<evidence type="ECO:0000313" key="9">
    <source>
        <dbReference type="EMBL" id="KAF8572398.1"/>
    </source>
</evidence>
<dbReference type="Proteomes" id="UP000699462">
    <property type="component" value="Unassembled WGS sequence"/>
</dbReference>
<feature type="domain" description="Ig-like" evidence="8">
    <location>
        <begin position="559"/>
        <end position="649"/>
    </location>
</feature>
<dbReference type="GO" id="GO:0030424">
    <property type="term" value="C:axon"/>
    <property type="evidence" value="ECO:0007669"/>
    <property type="project" value="TreeGrafter"/>
</dbReference>
<feature type="domain" description="Ig-like" evidence="8">
    <location>
        <begin position="656"/>
        <end position="743"/>
    </location>
</feature>
<dbReference type="InterPro" id="IPR013098">
    <property type="entry name" value="Ig_I-set"/>
</dbReference>
<dbReference type="InterPro" id="IPR036465">
    <property type="entry name" value="vWFA_dom_sf"/>
</dbReference>
<sequence>MLGDPPSQPLFREFFINQRDVGPARVTTSTKTFYHYLESVYTQGGGDCPEMTITGIELALEASRPNSLIYVFTDSSAKDYNRTANVLNLIQQKQSQVVFVLTGFCNTTDEPGFDAYRQIATVSSGQLYIIGKGQVNEFMQVVEAAVESRKVHILQQDTWGEEAKIYSFPVDSHLSQLTIQVNTQKRGQTLDVRVRNPERKLIGTEDGLKRLMKTVPSVFVGSVDRPTPGEWTLEVSTKAATDEQTESSETEEPEGEEQQWFSVRVSGISDVDFLQGFSTIPREYNHGGSSQPIAGKWLDSIFVDFREFIPNIHWYFSCRCVKPHVSGRDGQGFPFQRYSKVAVSGRKPRPILITCPAKVELRRGATSELSCSVKSEIPYTVKWYKDGKLLAGYPDENKVFNFPTNVQFVIADANEDSHGIYAAEVHPTISETDLKVEGEFKDEVAVVILPPPPRVLIARNTSVEPGLDATLTCSIFSMDESVKVRWLRGLKPPFELRDGRRYHTEVTKETPPGGPAQALTSKLTIVAAGKSDAGRYICEAEHKGGTSEADGFLHIHTLPQLRTDSDTVSFKQNGSLVLTCLTEGVPQPKIIWLFNKTPINPRDHEFSRVTIHEEFLESRLVIQPADEQDAGQYTCVAINSAGNKTQTINANFIAPPKILKLETSGGSPVEGKPMTITCHVSGRPKPRIKWDFNSSPVTANSKIRIDDEHGKLELLDVEQRMKGEWTCLAENLAGTARESLLLDVGFPPKIKVDLATSKVFAEFSMETLLTCPVQGHPTPTVKWYRVTPTGNLPIQYGDRHRLQADNSLLIRGK</sequence>
<dbReference type="GO" id="GO:0008046">
    <property type="term" value="F:axon guidance receptor activity"/>
    <property type="evidence" value="ECO:0007669"/>
    <property type="project" value="TreeGrafter"/>
</dbReference>
<evidence type="ECO:0000256" key="4">
    <source>
        <dbReference type="ARBA" id="ARBA00023157"/>
    </source>
</evidence>
<dbReference type="PANTHER" id="PTHR45080">
    <property type="entry name" value="CONTACTIN 5"/>
    <property type="match status" value="1"/>
</dbReference>
<feature type="compositionally biased region" description="Acidic residues" evidence="7">
    <location>
        <begin position="243"/>
        <end position="257"/>
    </location>
</feature>
<organism evidence="9 10">
    <name type="scientific">Paragonimus westermani</name>
    <dbReference type="NCBI Taxonomy" id="34504"/>
    <lineage>
        <taxon>Eukaryota</taxon>
        <taxon>Metazoa</taxon>
        <taxon>Spiralia</taxon>
        <taxon>Lophotrochozoa</taxon>
        <taxon>Platyhelminthes</taxon>
        <taxon>Trematoda</taxon>
        <taxon>Digenea</taxon>
        <taxon>Plagiorchiida</taxon>
        <taxon>Troglotremata</taxon>
        <taxon>Troglotrematidae</taxon>
        <taxon>Paragonimus</taxon>
    </lineage>
</organism>
<dbReference type="AlphaFoldDB" id="A0A8T0DZ38"/>
<dbReference type="Pfam" id="PF07679">
    <property type="entry name" value="I-set"/>
    <property type="match status" value="3"/>
</dbReference>
<dbReference type="InterPro" id="IPR056475">
    <property type="entry name" value="GBD_Hemicentin/VWA7"/>
</dbReference>
<reference evidence="9 10" key="1">
    <citation type="submission" date="2019-07" db="EMBL/GenBank/DDBJ databases">
        <title>Annotation for the trematode Paragonimus westermani.</title>
        <authorList>
            <person name="Choi Y.-J."/>
        </authorList>
    </citation>
    <scope>NUCLEOTIDE SEQUENCE [LARGE SCALE GENOMIC DNA]</scope>
    <source>
        <strain evidence="9">180907_Pwestermani</strain>
    </source>
</reference>
<dbReference type="SUPFAM" id="SSF53300">
    <property type="entry name" value="vWA-like"/>
    <property type="match status" value="1"/>
</dbReference>
<dbReference type="InterPro" id="IPR003598">
    <property type="entry name" value="Ig_sub2"/>
</dbReference>
<feature type="region of interest" description="Disordered" evidence="7">
    <location>
        <begin position="235"/>
        <end position="258"/>
    </location>
</feature>
<dbReference type="Pfam" id="PF23560">
    <property type="entry name" value="GBD_Hemicentin"/>
    <property type="match status" value="1"/>
</dbReference>
<dbReference type="SMART" id="SM00408">
    <property type="entry name" value="IGc2"/>
    <property type="match status" value="4"/>
</dbReference>
<dbReference type="GO" id="GO:0007156">
    <property type="term" value="P:homophilic cell adhesion via plasma membrane adhesion molecules"/>
    <property type="evidence" value="ECO:0007669"/>
    <property type="project" value="TreeGrafter"/>
</dbReference>
<comment type="subcellular location">
    <subcellularLocation>
        <location evidence="1">Secreted</location>
    </subcellularLocation>
</comment>
<dbReference type="CDD" id="cd00096">
    <property type="entry name" value="Ig"/>
    <property type="match status" value="3"/>
</dbReference>
<dbReference type="GO" id="GO:0005576">
    <property type="term" value="C:extracellular region"/>
    <property type="evidence" value="ECO:0007669"/>
    <property type="project" value="UniProtKB-SubCell"/>
</dbReference>
<dbReference type="PROSITE" id="PS50835">
    <property type="entry name" value="IG_LIKE"/>
    <property type="match status" value="5"/>
</dbReference>
<dbReference type="OrthoDB" id="5985519at2759"/>
<proteinExistence type="predicted"/>
<dbReference type="GO" id="GO:0050808">
    <property type="term" value="P:synapse organization"/>
    <property type="evidence" value="ECO:0007669"/>
    <property type="project" value="TreeGrafter"/>
</dbReference>
<feature type="domain" description="Ig-like" evidence="8">
    <location>
        <begin position="748"/>
        <end position="813"/>
    </location>
</feature>
<dbReference type="FunFam" id="2.60.40.10:FF:000032">
    <property type="entry name" value="palladin isoform X1"/>
    <property type="match status" value="1"/>
</dbReference>
<feature type="domain" description="Ig-like" evidence="8">
    <location>
        <begin position="453"/>
        <end position="554"/>
    </location>
</feature>
<dbReference type="Pfam" id="PF25106">
    <property type="entry name" value="VWA_4"/>
    <property type="match status" value="1"/>
</dbReference>
<dbReference type="InterPro" id="IPR013783">
    <property type="entry name" value="Ig-like_fold"/>
</dbReference>
<dbReference type="InterPro" id="IPR056861">
    <property type="entry name" value="HMCN1-like_VWA"/>
</dbReference>
<evidence type="ECO:0000256" key="5">
    <source>
        <dbReference type="ARBA" id="ARBA00023180"/>
    </source>
</evidence>
<dbReference type="GO" id="GO:0043025">
    <property type="term" value="C:neuronal cell body"/>
    <property type="evidence" value="ECO:0007669"/>
    <property type="project" value="TreeGrafter"/>
</dbReference>
<gene>
    <name evidence="9" type="ORF">P879_00742</name>
</gene>